<feature type="region of interest" description="Disordered" evidence="1">
    <location>
        <begin position="1381"/>
        <end position="1412"/>
    </location>
</feature>
<feature type="chain" id="PRO_5029633142" evidence="2">
    <location>
        <begin position="21"/>
        <end position="1473"/>
    </location>
</feature>
<feature type="compositionally biased region" description="Polar residues" evidence="1">
    <location>
        <begin position="1297"/>
        <end position="1308"/>
    </location>
</feature>
<evidence type="ECO:0000313" key="3">
    <source>
        <dbReference type="EnsemblMetazoa" id="CLYHEMP010358.1"/>
    </source>
</evidence>
<feature type="region of interest" description="Disordered" evidence="1">
    <location>
        <begin position="1280"/>
        <end position="1329"/>
    </location>
</feature>
<evidence type="ECO:0000313" key="4">
    <source>
        <dbReference type="Proteomes" id="UP000594262"/>
    </source>
</evidence>
<keyword evidence="4" id="KW-1185">Reference proteome</keyword>
<organism evidence="3 4">
    <name type="scientific">Clytia hemisphaerica</name>
    <dbReference type="NCBI Taxonomy" id="252671"/>
    <lineage>
        <taxon>Eukaryota</taxon>
        <taxon>Metazoa</taxon>
        <taxon>Cnidaria</taxon>
        <taxon>Hydrozoa</taxon>
        <taxon>Hydroidolina</taxon>
        <taxon>Leptothecata</taxon>
        <taxon>Obeliida</taxon>
        <taxon>Clytiidae</taxon>
        <taxon>Clytia</taxon>
    </lineage>
</organism>
<protein>
    <submittedName>
        <fullName evidence="3">Uncharacterized protein</fullName>
    </submittedName>
</protein>
<dbReference type="EnsemblMetazoa" id="CLYHEMT010358.1">
    <property type="protein sequence ID" value="CLYHEMP010358.1"/>
    <property type="gene ID" value="CLYHEMG010358"/>
</dbReference>
<proteinExistence type="predicted"/>
<dbReference type="Proteomes" id="UP000594262">
    <property type="component" value="Unplaced"/>
</dbReference>
<name>A0A7M5V6A9_9CNID</name>
<evidence type="ECO:0000256" key="2">
    <source>
        <dbReference type="SAM" id="SignalP"/>
    </source>
</evidence>
<sequence length="1473" mass="169039">MLYLLRKILLFGCLFSIIPGKQITDIRQHSLMFDHSNDSPRINNSTNSSLEDLVVKSDDPVSSITGHRQHIKNHHSKRGKNNRIQVQKAVHLTKDNKASTEFLKSCNKICSCSTSLLPSSTPLSSSSTTIIGNATKLPNYDYTINCSSMETLQRLGKLQFHQKSEKSISMTVRDSIKTVINGSCFSTNENNKDGSQFCFPSATDYPLLKSVKELKFSSFPKLTSLGNKDTDFFSLIPNVKSLTLELKTRHNVNVHLSNTALNLKELIIILSPEESMNFDCISKTCFPAVLKTFRIEYQNKSSISLHNSTKQFSRTVKDAQIDLQGDVSNQKMENLLEGVKIKRLKINLMSSGDSAISLKRVKVNKSFIVTMTPTTTDARTPIYHHYKQLNEIYDNYNLKRIVKIKLIKNNNDTKQTLNEDRDQQVSVIIGKTHERFRRTFFETCHFTNTILTHSNETIFDKKRLYIRALSYDLSKIEMLFDVYEEVVVTAYYVFISRTFKVPRKKSLTVHYFKIGAFSQGKKLQNSVDVDPGKSEFSLQDLNVLSVPFQQSTDVDPIFTRAIALCISQNIGGLLKRQAGSKLGFNLEIKDFWYVSMNFPRNLTFNQDFDLDDETMAWEAVLNMNKYLRMLNKDRNTIKEMSGVFLRNLNDGTYLLSQYGTKILEKEENAKNLGNEIVSIEEVEKEYNKFQWLTLDHAYHIINLYRDRLSYALDSHTNGRPLLYQLVSMFNKYKKKVDEDEKDFARINKSTNSFTSTKMITSVVKALALLFEDQNLFEHTLKSIESEWKPKSTENVVENLRNIRRLVLSLDDVSVAFSKIKPKIEGRESKFHSYVENVSKLVNRILKKKKSNETSVYKKIRENLRRLDILKQERLWPDQIVKLTICINDLLEAGKSLDGDITARRVFDKIPEPLSFYNPTNVNAMFNKGLNVSIDTSLQWSGIKTWLVSVLNSTSVNHMFQKLEVRYPILNMVDIAEDIVQEMLSNYGYQMTVIELYQTYLVNYQKALVLHTKASRSNTQNDVEDKNKLIREFRMDLESEVLNLKIELIGSIRLWCDTYFYKNFQSCPVDYRGFNIVDSLKDILNDVDTLSKQDPSTTKALKQPRTSFTQEITHEEPKYCRCFNDAQNPSKRTDYMSKFACAQRQIKIDELRDTTSLNDLQDIANDCLNNKIKQLHTFNAFTFKINLDDREFFNKDTIIVNSIDIVLLGANTINKELKLFLTSTGVYRTRVGKDTFLTYEDTSLHELVYTLTDNPMKSIIEQGDIDKNLLFFYNNWQQQSLQTPAGQPSPPLTARSVIPTNDSLSSHEISPTKRQDGTTGTNELSPINAANVNTPASDIKVESNNIENKDKLESHEISTVDVNKVKSDIHSFQETVKELKNSILNSEDSQPTMNADSTDKSGDTDNNIGDQSKVENMAILPKYKMKLDKSPFTTWTVILSKDKNPGLNIKTIKKITIRISGTFRSYIHKNTLFL</sequence>
<reference evidence="3" key="1">
    <citation type="submission" date="2021-01" db="UniProtKB">
        <authorList>
            <consortium name="EnsemblMetazoa"/>
        </authorList>
    </citation>
    <scope>IDENTIFICATION</scope>
</reference>
<evidence type="ECO:0000256" key="1">
    <source>
        <dbReference type="SAM" id="MobiDB-lite"/>
    </source>
</evidence>
<feature type="compositionally biased region" description="Polar residues" evidence="1">
    <location>
        <begin position="1381"/>
        <end position="1395"/>
    </location>
</feature>
<accession>A0A7M5V6A9</accession>
<keyword evidence="2" id="KW-0732">Signal</keyword>
<feature type="compositionally biased region" description="Polar residues" evidence="1">
    <location>
        <begin position="1316"/>
        <end position="1329"/>
    </location>
</feature>
<feature type="signal peptide" evidence="2">
    <location>
        <begin position="1"/>
        <end position="20"/>
    </location>
</feature>